<dbReference type="InterPro" id="IPR043128">
    <property type="entry name" value="Rev_trsase/Diguanyl_cyclase"/>
</dbReference>
<evidence type="ECO:0000256" key="1">
    <source>
        <dbReference type="ARBA" id="ARBA00012493"/>
    </source>
</evidence>
<evidence type="ECO:0000256" key="2">
    <source>
        <dbReference type="ARBA" id="ARBA00022679"/>
    </source>
</evidence>
<keyword evidence="6 12" id="KW-0695">RNA-directed DNA polymerase</keyword>
<evidence type="ECO:0000313" key="12">
    <source>
        <dbReference type="EMBL" id="GLY71725.1"/>
    </source>
</evidence>
<dbReference type="InterPro" id="IPR043502">
    <property type="entry name" value="DNA/RNA_pol_sf"/>
</dbReference>
<dbReference type="SUPFAM" id="SSF56672">
    <property type="entry name" value="DNA/RNA polymerases"/>
    <property type="match status" value="1"/>
</dbReference>
<dbReference type="InterPro" id="IPR051083">
    <property type="entry name" value="GrpII_Intron_Splice-Mob/Def"/>
</dbReference>
<dbReference type="PANTHER" id="PTHR34047:SF3">
    <property type="entry name" value="BLR2052 PROTEIN"/>
    <property type="match status" value="1"/>
</dbReference>
<dbReference type="RefSeq" id="WP_285491649.1">
    <property type="nucleotide sequence ID" value="NZ_BSTI01000051.1"/>
</dbReference>
<evidence type="ECO:0000256" key="3">
    <source>
        <dbReference type="ARBA" id="ARBA00022695"/>
    </source>
</evidence>
<evidence type="ECO:0000256" key="9">
    <source>
        <dbReference type="ARBA" id="ARBA00034120"/>
    </source>
</evidence>
<comment type="function">
    <text evidence="8">Poorly processive, error-prone DNA polymerase involved in untargeted mutagenesis. Copies undamaged DNA at stalled replication forks, which arise in vivo from mismatched or misaligned primer ends. These misaligned primers can be extended by PolIV. Exhibits no 3'-5' exonuclease (proofreading) activity. May be involved in translesional synthesis, in conjunction with the beta clamp from PolIII.</text>
</comment>
<sequence length="421" mass="48623">MNGSRSDGKSFGIEKMQVWEAYQKVRNNKGAAGVDGVSLGKFEADLKNNLYKVWNRMSSGTYFPPPVMAVEIPKKDGGVRVLGVPTVADRVAQTTAAMVLEEAVEPLFHADSFGYRPGRSALDAVRVCRDRCWRKTWVIDLDITAFFDTVPHDRIIQAVERHTDQRWVLLYVKRWLSAPMQRQNETLVTRDRGTPQGSAISPVLANLFMHYAFDRWISREFPMVEFERYCDDVVVHCVTEGQAKQVLEAIIARLTTFGLQVHPDKTRIVYCKDQQRGGDYPTTEFTFLGYTFRARGVKRKDGRMITRVMPAASKQAKKAMAATIRSWGLGRRANLNWKELAARINPVIAGWVNYYGHFYGFELYETLRRVNEHLARWLIRKYKRLRRSYRKAFALLYKVSQTYPGMFRHWRWGAKPHPIGQ</sequence>
<evidence type="ECO:0000256" key="7">
    <source>
        <dbReference type="ARBA" id="ARBA00023118"/>
    </source>
</evidence>
<comment type="caution">
    <text evidence="12">The sequence shown here is derived from an EMBL/GenBank/DDBJ whole genome shotgun (WGS) entry which is preliminary data.</text>
</comment>
<dbReference type="EC" id="2.7.7.49" evidence="1"/>
<protein>
    <recommendedName>
        <fullName evidence="1">RNA-directed DNA polymerase</fullName>
        <ecNumber evidence="1">2.7.7.49</ecNumber>
    </recommendedName>
</protein>
<dbReference type="InterPro" id="IPR000477">
    <property type="entry name" value="RT_dom"/>
</dbReference>
<dbReference type="InterPro" id="IPR000123">
    <property type="entry name" value="Reverse_transcriptase_msDNA"/>
</dbReference>
<dbReference type="AlphaFoldDB" id="A0A9W6RD35"/>
<dbReference type="GO" id="GO:0051607">
    <property type="term" value="P:defense response to virus"/>
    <property type="evidence" value="ECO:0007669"/>
    <property type="project" value="UniProtKB-KW"/>
</dbReference>
<evidence type="ECO:0000256" key="10">
    <source>
        <dbReference type="ARBA" id="ARBA00048173"/>
    </source>
</evidence>
<dbReference type="GO" id="GO:0046872">
    <property type="term" value="F:metal ion binding"/>
    <property type="evidence" value="ECO:0007669"/>
    <property type="project" value="UniProtKB-KW"/>
</dbReference>
<evidence type="ECO:0000256" key="4">
    <source>
        <dbReference type="ARBA" id="ARBA00022723"/>
    </source>
</evidence>
<dbReference type="EMBL" id="BSTI01000051">
    <property type="protein sequence ID" value="GLY71725.1"/>
    <property type="molecule type" value="Genomic_DNA"/>
</dbReference>
<reference evidence="12" key="1">
    <citation type="submission" date="2023-03" db="EMBL/GenBank/DDBJ databases">
        <title>Amycolatopsis taiwanensis NBRC 103393.</title>
        <authorList>
            <person name="Ichikawa N."/>
            <person name="Sato H."/>
            <person name="Tonouchi N."/>
        </authorList>
    </citation>
    <scope>NUCLEOTIDE SEQUENCE</scope>
    <source>
        <strain evidence="12">NBRC 103393</strain>
    </source>
</reference>
<keyword evidence="7" id="KW-0051">Antiviral defense</keyword>
<evidence type="ECO:0000259" key="11">
    <source>
        <dbReference type="PROSITE" id="PS50878"/>
    </source>
</evidence>
<accession>A0A9W6RD35</accession>
<dbReference type="NCBIfam" id="TIGR04416">
    <property type="entry name" value="group_II_RT_mat"/>
    <property type="match status" value="1"/>
</dbReference>
<keyword evidence="2" id="KW-0808">Transferase</keyword>
<dbReference type="PANTHER" id="PTHR34047">
    <property type="entry name" value="NUCLEAR INTRON MATURASE 1, MITOCHONDRIAL-RELATED"/>
    <property type="match status" value="1"/>
</dbReference>
<comment type="similarity">
    <text evidence="9">Belongs to the bacterial reverse transcriptase family.</text>
</comment>
<dbReference type="Gene3D" id="3.30.70.270">
    <property type="match status" value="1"/>
</dbReference>
<dbReference type="GO" id="GO:0003964">
    <property type="term" value="F:RNA-directed DNA polymerase activity"/>
    <property type="evidence" value="ECO:0007669"/>
    <property type="project" value="UniProtKB-KW"/>
</dbReference>
<dbReference type="InterPro" id="IPR013597">
    <property type="entry name" value="Mat_intron_G2"/>
</dbReference>
<keyword evidence="5" id="KW-0460">Magnesium</keyword>
<feature type="domain" description="Reverse transcriptase" evidence="11">
    <location>
        <begin position="53"/>
        <end position="292"/>
    </location>
</feature>
<comment type="catalytic activity">
    <reaction evidence="10">
        <text>DNA(n) + a 2'-deoxyribonucleoside 5'-triphosphate = DNA(n+1) + diphosphate</text>
        <dbReference type="Rhea" id="RHEA:22508"/>
        <dbReference type="Rhea" id="RHEA-COMP:17339"/>
        <dbReference type="Rhea" id="RHEA-COMP:17340"/>
        <dbReference type="ChEBI" id="CHEBI:33019"/>
        <dbReference type="ChEBI" id="CHEBI:61560"/>
        <dbReference type="ChEBI" id="CHEBI:173112"/>
        <dbReference type="EC" id="2.7.7.49"/>
    </reaction>
</comment>
<dbReference type="Pfam" id="PF08388">
    <property type="entry name" value="GIIM"/>
    <property type="match status" value="1"/>
</dbReference>
<gene>
    <name evidence="12" type="primary">ltrA</name>
    <name evidence="12" type="ORF">Atai01_83440</name>
</gene>
<keyword evidence="13" id="KW-1185">Reference proteome</keyword>
<evidence type="ECO:0000313" key="13">
    <source>
        <dbReference type="Proteomes" id="UP001165136"/>
    </source>
</evidence>
<keyword evidence="4" id="KW-0479">Metal-binding</keyword>
<evidence type="ECO:0000256" key="5">
    <source>
        <dbReference type="ARBA" id="ARBA00022842"/>
    </source>
</evidence>
<dbReference type="InterPro" id="IPR030931">
    <property type="entry name" value="Group_II_RT_mat"/>
</dbReference>
<organism evidence="12 13">
    <name type="scientific">Amycolatopsis taiwanensis</name>
    <dbReference type="NCBI Taxonomy" id="342230"/>
    <lineage>
        <taxon>Bacteria</taxon>
        <taxon>Bacillati</taxon>
        <taxon>Actinomycetota</taxon>
        <taxon>Actinomycetes</taxon>
        <taxon>Pseudonocardiales</taxon>
        <taxon>Pseudonocardiaceae</taxon>
        <taxon>Amycolatopsis</taxon>
    </lineage>
</organism>
<evidence type="ECO:0000256" key="6">
    <source>
        <dbReference type="ARBA" id="ARBA00022918"/>
    </source>
</evidence>
<evidence type="ECO:0000256" key="8">
    <source>
        <dbReference type="ARBA" id="ARBA00025589"/>
    </source>
</evidence>
<keyword evidence="3" id="KW-0548">Nucleotidyltransferase</keyword>
<dbReference type="GO" id="GO:0003723">
    <property type="term" value="F:RNA binding"/>
    <property type="evidence" value="ECO:0007669"/>
    <property type="project" value="InterPro"/>
</dbReference>
<dbReference type="Pfam" id="PF00078">
    <property type="entry name" value="RVT_1"/>
    <property type="match status" value="1"/>
</dbReference>
<dbReference type="PRINTS" id="PR00866">
    <property type="entry name" value="RNADNAPOLMS"/>
</dbReference>
<dbReference type="CDD" id="cd01651">
    <property type="entry name" value="RT_G2_intron"/>
    <property type="match status" value="1"/>
</dbReference>
<dbReference type="Proteomes" id="UP001165136">
    <property type="component" value="Unassembled WGS sequence"/>
</dbReference>
<name>A0A9W6RD35_9PSEU</name>
<dbReference type="PROSITE" id="PS50878">
    <property type="entry name" value="RT_POL"/>
    <property type="match status" value="1"/>
</dbReference>
<proteinExistence type="inferred from homology"/>